<organism evidence="2 3">
    <name type="scientific">Tanacetum coccineum</name>
    <dbReference type="NCBI Taxonomy" id="301880"/>
    <lineage>
        <taxon>Eukaryota</taxon>
        <taxon>Viridiplantae</taxon>
        <taxon>Streptophyta</taxon>
        <taxon>Embryophyta</taxon>
        <taxon>Tracheophyta</taxon>
        <taxon>Spermatophyta</taxon>
        <taxon>Magnoliopsida</taxon>
        <taxon>eudicotyledons</taxon>
        <taxon>Gunneridae</taxon>
        <taxon>Pentapetalae</taxon>
        <taxon>asterids</taxon>
        <taxon>campanulids</taxon>
        <taxon>Asterales</taxon>
        <taxon>Asteraceae</taxon>
        <taxon>Asteroideae</taxon>
        <taxon>Anthemideae</taxon>
        <taxon>Anthemidinae</taxon>
        <taxon>Tanacetum</taxon>
    </lineage>
</organism>
<feature type="compositionally biased region" description="Polar residues" evidence="1">
    <location>
        <begin position="107"/>
        <end position="122"/>
    </location>
</feature>
<evidence type="ECO:0000256" key="1">
    <source>
        <dbReference type="SAM" id="MobiDB-lite"/>
    </source>
</evidence>
<feature type="region of interest" description="Disordered" evidence="1">
    <location>
        <begin position="101"/>
        <end position="122"/>
    </location>
</feature>
<sequence length="122" mass="13996">MYMEKIQEVIPDAADNSEPIFDTEPLQKEHNSDDDYNVFANERQHLEQPESVNDTYLMEQGDTNITLDLADMSNNGEEADQDDQMLQKERELLASLIEQMKTKIDGSKQTNKSLESSNKALR</sequence>
<gene>
    <name evidence="2" type="ORF">Tco_0927039</name>
</gene>
<name>A0ABQ5DBH8_9ASTR</name>
<dbReference type="EMBL" id="BQNB010015154">
    <property type="protein sequence ID" value="GJT36620.1"/>
    <property type="molecule type" value="Genomic_DNA"/>
</dbReference>
<reference evidence="2" key="2">
    <citation type="submission" date="2022-01" db="EMBL/GenBank/DDBJ databases">
        <authorList>
            <person name="Yamashiro T."/>
            <person name="Shiraishi A."/>
            <person name="Satake H."/>
            <person name="Nakayama K."/>
        </authorList>
    </citation>
    <scope>NUCLEOTIDE SEQUENCE</scope>
</reference>
<protein>
    <submittedName>
        <fullName evidence="2">Uncharacterized protein</fullName>
    </submittedName>
</protein>
<dbReference type="Proteomes" id="UP001151760">
    <property type="component" value="Unassembled WGS sequence"/>
</dbReference>
<comment type="caution">
    <text evidence="2">The sequence shown here is derived from an EMBL/GenBank/DDBJ whole genome shotgun (WGS) entry which is preliminary data.</text>
</comment>
<keyword evidence="3" id="KW-1185">Reference proteome</keyword>
<proteinExistence type="predicted"/>
<reference evidence="2" key="1">
    <citation type="journal article" date="2022" name="Int. J. Mol. Sci.">
        <title>Draft Genome of Tanacetum Coccineum: Genomic Comparison of Closely Related Tanacetum-Family Plants.</title>
        <authorList>
            <person name="Yamashiro T."/>
            <person name="Shiraishi A."/>
            <person name="Nakayama K."/>
            <person name="Satake H."/>
        </authorList>
    </citation>
    <scope>NUCLEOTIDE SEQUENCE</scope>
</reference>
<evidence type="ECO:0000313" key="3">
    <source>
        <dbReference type="Proteomes" id="UP001151760"/>
    </source>
</evidence>
<accession>A0ABQ5DBH8</accession>
<evidence type="ECO:0000313" key="2">
    <source>
        <dbReference type="EMBL" id="GJT36620.1"/>
    </source>
</evidence>